<evidence type="ECO:0000313" key="3">
    <source>
        <dbReference type="EMBL" id="QBZ57069.1"/>
    </source>
</evidence>
<accession>A0A4P7N3Q0</accession>
<dbReference type="AlphaFoldDB" id="A0A4P7N3Q0"/>
<name>A0A4P7N3Q0_PYROR</name>
<evidence type="ECO:0000256" key="2">
    <source>
        <dbReference type="SAM" id="SignalP"/>
    </source>
</evidence>
<feature type="compositionally biased region" description="Low complexity" evidence="1">
    <location>
        <begin position="229"/>
        <end position="245"/>
    </location>
</feature>
<evidence type="ECO:0000256" key="1">
    <source>
        <dbReference type="SAM" id="MobiDB-lite"/>
    </source>
</evidence>
<organism evidence="3 4">
    <name type="scientific">Pyricularia oryzae</name>
    <name type="common">Rice blast fungus</name>
    <name type="synonym">Magnaporthe oryzae</name>
    <dbReference type="NCBI Taxonomy" id="318829"/>
    <lineage>
        <taxon>Eukaryota</taxon>
        <taxon>Fungi</taxon>
        <taxon>Dikarya</taxon>
        <taxon>Ascomycota</taxon>
        <taxon>Pezizomycotina</taxon>
        <taxon>Sordariomycetes</taxon>
        <taxon>Sordariomycetidae</taxon>
        <taxon>Magnaporthales</taxon>
        <taxon>Pyriculariaceae</taxon>
        <taxon>Pyricularia</taxon>
    </lineage>
</organism>
<evidence type="ECO:0000313" key="4">
    <source>
        <dbReference type="Proteomes" id="UP000294847"/>
    </source>
</evidence>
<dbReference type="EMBL" id="CP034205">
    <property type="protein sequence ID" value="QBZ57069.1"/>
    <property type="molecule type" value="Genomic_DNA"/>
</dbReference>
<gene>
    <name evidence="3" type="ORF">PoMZ_01989</name>
</gene>
<dbReference type="Proteomes" id="UP000294847">
    <property type="component" value="Chromosome 2"/>
</dbReference>
<feature type="compositionally biased region" description="Low complexity" evidence="1">
    <location>
        <begin position="261"/>
        <end position="272"/>
    </location>
</feature>
<proteinExistence type="predicted"/>
<keyword evidence="2" id="KW-0732">Signal</keyword>
<protein>
    <submittedName>
        <fullName evidence="3">Uncharacterized protein</fullName>
    </submittedName>
</protein>
<reference evidence="3 4" key="1">
    <citation type="journal article" date="2019" name="Mol. Biol. Evol.">
        <title>Blast fungal genomes show frequent chromosomal changes, gene gains and losses, and effector gene turnover.</title>
        <authorList>
            <person name="Gomez Luciano L.B."/>
            <person name="Jason Tsai I."/>
            <person name="Chuma I."/>
            <person name="Tosa Y."/>
            <person name="Chen Y.H."/>
            <person name="Li J.Y."/>
            <person name="Li M.Y."/>
            <person name="Jade Lu M.Y."/>
            <person name="Nakayashiki H."/>
            <person name="Li W.H."/>
        </authorList>
    </citation>
    <scope>NUCLEOTIDE SEQUENCE [LARGE SCALE GENOMIC DNA]</scope>
    <source>
        <strain evidence="3">MZ5-1-6</strain>
    </source>
</reference>
<feature type="region of interest" description="Disordered" evidence="1">
    <location>
        <begin position="229"/>
        <end position="272"/>
    </location>
</feature>
<feature type="chain" id="PRO_5043343999" evidence="2">
    <location>
        <begin position="36"/>
        <end position="298"/>
    </location>
</feature>
<feature type="signal peptide" evidence="2">
    <location>
        <begin position="1"/>
        <end position="35"/>
    </location>
</feature>
<sequence length="298" mass="30381">MRHLLSLTWPVPAALASLLPFSLFLLLQFITLATAQTNPQAPPPHLPERTYLDTVCRPPILHMGDVVAPCISIETTEALCYPNGTTALHLDAHAQCLCRGSFFAEWTACRACLSLHGLLDDADRSFYQAVAMSASSVLCGFLTEPAAAPAPTTIFKAIFSSIAATLPGRSASGQGGSLAATAAGAASPGPDDKAPYQTEVRLYYTASGPQGPGPITGPATAATATGLQLDTGTPTLPGAPGPETLSQSGAVGSVGPNGTEAVAGSTSTPSSSAAIANSWRGLRWMPAIILVGVAGLIM</sequence>